<name>A0A9K3J880_HELAN</name>
<feature type="transmembrane region" description="Helical" evidence="7">
    <location>
        <begin position="303"/>
        <end position="324"/>
    </location>
</feature>
<feature type="transmembrane region" description="Helical" evidence="7">
    <location>
        <begin position="266"/>
        <end position="283"/>
    </location>
</feature>
<dbReference type="Proteomes" id="UP000215914">
    <property type="component" value="Unassembled WGS sequence"/>
</dbReference>
<evidence type="ECO:0000256" key="3">
    <source>
        <dbReference type="ARBA" id="ARBA00022448"/>
    </source>
</evidence>
<dbReference type="InterPro" id="IPR004813">
    <property type="entry name" value="OPT"/>
</dbReference>
<dbReference type="Gramene" id="mRNA:HanXRQr2_Chr04g0166081">
    <property type="protein sequence ID" value="mRNA:HanXRQr2_Chr04g0166081"/>
    <property type="gene ID" value="HanXRQr2_Chr04g0166081"/>
</dbReference>
<dbReference type="NCBIfam" id="TIGR00728">
    <property type="entry name" value="OPT_sfam"/>
    <property type="match status" value="1"/>
</dbReference>
<feature type="transmembrane region" description="Helical" evidence="7">
    <location>
        <begin position="143"/>
        <end position="164"/>
    </location>
</feature>
<dbReference type="PANTHER" id="PTHR31645:SF4">
    <property type="entry name" value="METAL-NICOTIANAMINE TRANSPORTER YSL3"/>
    <property type="match status" value="1"/>
</dbReference>
<sequence length="681" mass="74623">MEGVSITESDTPEQIPVRTPPWQQHITVRGVVASLLIGIMYSVIVMKLNLTTGLVPNLNVSAALLAFVFIRTWTKMLHKAGFTTTPFTRQENTIIQTCAVACYSIAVGGGFGSYLLGLNKKTYEQVGVDTEGNSPGSYKEPGIGWMTGFLFVTSFVGLLALVPLRKIMIIDYKLTYPSGTATAVLINGFHTPKGDKMARKQVVGFAKFFTGSFAWACFQWFYSGSGKCGFTYFPTFGLKAYANSFYFDFSMTYIGAGMICSHLVNLSLLAGAILSYGVMWPLIGDRKGHWFPSSLPESSMKSLNGYKVFISIALILGDGLYNFLKITFFTARNIYSTSRNNPKTSKSLTPQNHIKCILYDILVTECYMLYTDQDDNNQPQDNLQRNEVFLRESIPFWVAAVGYIAFSIVSIIIIPIMFPELKWYYVLVAYVIAPSLGFCNAYGAGLTDMNMAYNYGKVALFVLAAMSGKDNGVVAGLVGCGLIKSIVSISSDLMHDFKTGHLTMTSPRSMLVSQAIGTAIGCVVAPLTFFLFYKAFDVGNPDGEYKAPYAIIYRNMAILGVEGFSALPQHCLQLCYGFFAFAMMANLVRDTSSKKVGEWVPLPMAMAVPFLVGAYFAIDMCVGSLVVFVWHKVNKQKANLMVPAVASGLICGDGLWILPSSILALAGVNPPICMNFLPTKN</sequence>
<feature type="transmembrane region" description="Helical" evidence="7">
    <location>
        <begin position="26"/>
        <end position="48"/>
    </location>
</feature>
<comment type="subcellular location">
    <subcellularLocation>
        <location evidence="1">Membrane</location>
        <topology evidence="1">Multi-pass membrane protein</topology>
    </subcellularLocation>
</comment>
<dbReference type="InterPro" id="IPR045035">
    <property type="entry name" value="YSL-like"/>
</dbReference>
<feature type="transmembrane region" description="Helical" evidence="7">
    <location>
        <begin position="642"/>
        <end position="668"/>
    </location>
</feature>
<protein>
    <submittedName>
        <fullName evidence="8">Oligopeptide transporter, OPT superfamily</fullName>
    </submittedName>
</protein>
<feature type="transmembrane region" description="Helical" evidence="7">
    <location>
        <begin position="515"/>
        <end position="535"/>
    </location>
</feature>
<keyword evidence="3" id="KW-0813">Transport</keyword>
<keyword evidence="6 7" id="KW-0472">Membrane</keyword>
<dbReference type="GO" id="GO:0048316">
    <property type="term" value="P:seed development"/>
    <property type="evidence" value="ECO:0000318"/>
    <property type="project" value="GO_Central"/>
</dbReference>
<keyword evidence="9" id="KW-1185">Reference proteome</keyword>
<dbReference type="EMBL" id="MNCJ02000319">
    <property type="protein sequence ID" value="KAF5810153.1"/>
    <property type="molecule type" value="Genomic_DNA"/>
</dbReference>
<evidence type="ECO:0000313" key="9">
    <source>
        <dbReference type="Proteomes" id="UP000215914"/>
    </source>
</evidence>
<comment type="caution">
    <text evidence="8">The sequence shown here is derived from an EMBL/GenBank/DDBJ whole genome shotgun (WGS) entry which is preliminary data.</text>
</comment>
<dbReference type="GO" id="GO:0005886">
    <property type="term" value="C:plasma membrane"/>
    <property type="evidence" value="ECO:0000318"/>
    <property type="project" value="GO_Central"/>
</dbReference>
<feature type="transmembrane region" description="Helical" evidence="7">
    <location>
        <begin position="608"/>
        <end position="630"/>
    </location>
</feature>
<feature type="transmembrane region" description="Helical" evidence="7">
    <location>
        <begin position="423"/>
        <end position="444"/>
    </location>
</feature>
<dbReference type="GO" id="GO:0035673">
    <property type="term" value="F:oligopeptide transmembrane transporter activity"/>
    <property type="evidence" value="ECO:0007669"/>
    <property type="project" value="InterPro"/>
</dbReference>
<feature type="transmembrane region" description="Helical" evidence="7">
    <location>
        <begin position="571"/>
        <end position="588"/>
    </location>
</feature>
<feature type="transmembrane region" description="Helical" evidence="7">
    <location>
        <begin position="54"/>
        <end position="73"/>
    </location>
</feature>
<feature type="transmembrane region" description="Helical" evidence="7">
    <location>
        <begin position="202"/>
        <end position="221"/>
    </location>
</feature>
<evidence type="ECO:0000256" key="5">
    <source>
        <dbReference type="ARBA" id="ARBA00022989"/>
    </source>
</evidence>
<proteinExistence type="inferred from homology"/>
<evidence type="ECO:0000256" key="6">
    <source>
        <dbReference type="ARBA" id="ARBA00023136"/>
    </source>
</evidence>
<evidence type="ECO:0000313" key="8">
    <source>
        <dbReference type="EMBL" id="KAF5810153.1"/>
    </source>
</evidence>
<evidence type="ECO:0000256" key="4">
    <source>
        <dbReference type="ARBA" id="ARBA00022692"/>
    </source>
</evidence>
<keyword evidence="5 7" id="KW-1133">Transmembrane helix</keyword>
<evidence type="ECO:0000256" key="1">
    <source>
        <dbReference type="ARBA" id="ARBA00004141"/>
    </source>
</evidence>
<feature type="transmembrane region" description="Helical" evidence="7">
    <location>
        <begin position="241"/>
        <end position="259"/>
    </location>
</feature>
<dbReference type="Pfam" id="PF03169">
    <property type="entry name" value="OPT"/>
    <property type="match status" value="1"/>
</dbReference>
<evidence type="ECO:0000256" key="2">
    <source>
        <dbReference type="ARBA" id="ARBA00010276"/>
    </source>
</evidence>
<keyword evidence="4 7" id="KW-0812">Transmembrane</keyword>
<dbReference type="GO" id="GO:0051980">
    <property type="term" value="F:iron-nicotianamine transmembrane transporter activity"/>
    <property type="evidence" value="ECO:0000318"/>
    <property type="project" value="GO_Central"/>
</dbReference>
<accession>A0A9K3J880</accession>
<reference evidence="8" key="2">
    <citation type="submission" date="2020-06" db="EMBL/GenBank/DDBJ databases">
        <title>Helianthus annuus Genome sequencing and assembly Release 2.</title>
        <authorList>
            <person name="Gouzy J."/>
            <person name="Langlade N."/>
            <person name="Munos S."/>
        </authorList>
    </citation>
    <scope>NUCLEOTIDE SEQUENCE</scope>
    <source>
        <tissue evidence="8">Leaves</tissue>
    </source>
</reference>
<feature type="transmembrane region" description="Helical" evidence="7">
    <location>
        <begin position="94"/>
        <end position="116"/>
    </location>
</feature>
<comment type="similarity">
    <text evidence="2">Belongs to the YSL (TC 2.A.67.2) family.</text>
</comment>
<dbReference type="PANTHER" id="PTHR31645">
    <property type="entry name" value="OLIGOPEPTIDE TRANSPORTER YGL114W-RELATED"/>
    <property type="match status" value="1"/>
</dbReference>
<dbReference type="GO" id="GO:0010039">
    <property type="term" value="P:response to iron ion"/>
    <property type="evidence" value="ECO:0000318"/>
    <property type="project" value="GO_Central"/>
</dbReference>
<gene>
    <name evidence="8" type="ORF">HanXRQr2_Chr04g0166081</name>
</gene>
<reference evidence="8" key="1">
    <citation type="journal article" date="2017" name="Nature">
        <title>The sunflower genome provides insights into oil metabolism, flowering and Asterid evolution.</title>
        <authorList>
            <person name="Badouin H."/>
            <person name="Gouzy J."/>
            <person name="Grassa C.J."/>
            <person name="Murat F."/>
            <person name="Staton S.E."/>
            <person name="Cottret L."/>
            <person name="Lelandais-Briere C."/>
            <person name="Owens G.L."/>
            <person name="Carrere S."/>
            <person name="Mayjonade B."/>
            <person name="Legrand L."/>
            <person name="Gill N."/>
            <person name="Kane N.C."/>
            <person name="Bowers J.E."/>
            <person name="Hubner S."/>
            <person name="Bellec A."/>
            <person name="Berard A."/>
            <person name="Berges H."/>
            <person name="Blanchet N."/>
            <person name="Boniface M.C."/>
            <person name="Brunel D."/>
            <person name="Catrice O."/>
            <person name="Chaidir N."/>
            <person name="Claudel C."/>
            <person name="Donnadieu C."/>
            <person name="Faraut T."/>
            <person name="Fievet G."/>
            <person name="Helmstetter N."/>
            <person name="King M."/>
            <person name="Knapp S.J."/>
            <person name="Lai Z."/>
            <person name="Le Paslier M.C."/>
            <person name="Lippi Y."/>
            <person name="Lorenzon L."/>
            <person name="Mandel J.R."/>
            <person name="Marage G."/>
            <person name="Marchand G."/>
            <person name="Marquand E."/>
            <person name="Bret-Mestries E."/>
            <person name="Morien E."/>
            <person name="Nambeesan S."/>
            <person name="Nguyen T."/>
            <person name="Pegot-Espagnet P."/>
            <person name="Pouilly N."/>
            <person name="Raftis F."/>
            <person name="Sallet E."/>
            <person name="Schiex T."/>
            <person name="Thomas J."/>
            <person name="Vandecasteele C."/>
            <person name="Vares D."/>
            <person name="Vear F."/>
            <person name="Vautrin S."/>
            <person name="Crespi M."/>
            <person name="Mangin B."/>
            <person name="Burke J.M."/>
            <person name="Salse J."/>
            <person name="Munos S."/>
            <person name="Vincourt P."/>
            <person name="Rieseberg L.H."/>
            <person name="Langlade N.B."/>
        </authorList>
    </citation>
    <scope>NUCLEOTIDE SEQUENCE</scope>
    <source>
        <tissue evidence="8">Leaves</tissue>
    </source>
</reference>
<feature type="transmembrane region" description="Helical" evidence="7">
    <location>
        <begin position="394"/>
        <end position="417"/>
    </location>
</feature>
<evidence type="ECO:0000256" key="7">
    <source>
        <dbReference type="SAM" id="Phobius"/>
    </source>
</evidence>
<dbReference type="AlphaFoldDB" id="A0A9K3J880"/>
<organism evidence="8 9">
    <name type="scientific">Helianthus annuus</name>
    <name type="common">Common sunflower</name>
    <dbReference type="NCBI Taxonomy" id="4232"/>
    <lineage>
        <taxon>Eukaryota</taxon>
        <taxon>Viridiplantae</taxon>
        <taxon>Streptophyta</taxon>
        <taxon>Embryophyta</taxon>
        <taxon>Tracheophyta</taxon>
        <taxon>Spermatophyta</taxon>
        <taxon>Magnoliopsida</taxon>
        <taxon>eudicotyledons</taxon>
        <taxon>Gunneridae</taxon>
        <taxon>Pentapetalae</taxon>
        <taxon>asterids</taxon>
        <taxon>campanulids</taxon>
        <taxon>Asterales</taxon>
        <taxon>Asteraceae</taxon>
        <taxon>Asteroideae</taxon>
        <taxon>Heliantheae alliance</taxon>
        <taxon>Heliantheae</taxon>
        <taxon>Helianthus</taxon>
    </lineage>
</organism>